<gene>
    <name evidence="1" type="ORF">QFC20_006730</name>
</gene>
<reference evidence="1" key="1">
    <citation type="submission" date="2023-04" db="EMBL/GenBank/DDBJ databases">
        <title>Draft Genome sequencing of Naganishia species isolated from polar environments using Oxford Nanopore Technology.</title>
        <authorList>
            <person name="Leo P."/>
            <person name="Venkateswaran K."/>
        </authorList>
    </citation>
    <scope>NUCLEOTIDE SEQUENCE</scope>
    <source>
        <strain evidence="1">MNA-CCFEE 5262</strain>
    </source>
</reference>
<name>A0ACC2V8G5_9TREE</name>
<comment type="caution">
    <text evidence="1">The sequence shown here is derived from an EMBL/GenBank/DDBJ whole genome shotgun (WGS) entry which is preliminary data.</text>
</comment>
<evidence type="ECO:0000313" key="1">
    <source>
        <dbReference type="EMBL" id="KAJ9095161.1"/>
    </source>
</evidence>
<dbReference type="EMBL" id="JASBWS010000128">
    <property type="protein sequence ID" value="KAJ9095161.1"/>
    <property type="molecule type" value="Genomic_DNA"/>
</dbReference>
<evidence type="ECO:0000313" key="2">
    <source>
        <dbReference type="Proteomes" id="UP001230649"/>
    </source>
</evidence>
<proteinExistence type="predicted"/>
<sequence>MDRNDIPALKAQVKNVVRQADARGDIDAGRFTLKVAKKEIAKALGIDAEVLNQKQWKQMVKDLVFKAVENIETLKSSPVKPSSPKKTEEFIRDLLSDEERADKRKGMASSSRKRHESEEESDASPRPSARKKMKVVSESESEENTKPKKSVKRKEELSGKGKKKMKPVSATTISDSDEAMSDVKPKKIVNKKDEGNGKGKKQRPVKVISDSDEDTSDVKPKKSVKKKDEANGKGQKKAKSTASASSSTAPVVEDERVKELKSIVVACGVRKQWKKEFQDMNTPEEQISHLKRLLTSLGMKGQPTKAKAKVIKEKRELAAELGDVLEFEAKRGLGITRSSRSNGNDNGHAEEELAESPIKPRKARASAARNKVASKAYVGSDESSEVDSQDEASPAEDGQSGSGSQSATDPGSDSEVDQKQTTTNGKQARRKMVPSSEDPDTE</sequence>
<dbReference type="Proteomes" id="UP001230649">
    <property type="component" value="Unassembled WGS sequence"/>
</dbReference>
<keyword evidence="2" id="KW-1185">Reference proteome</keyword>
<accession>A0ACC2V8G5</accession>
<protein>
    <submittedName>
        <fullName evidence="1">Uncharacterized protein</fullName>
    </submittedName>
</protein>
<organism evidence="1 2">
    <name type="scientific">Naganishia adeliensis</name>
    <dbReference type="NCBI Taxonomy" id="92952"/>
    <lineage>
        <taxon>Eukaryota</taxon>
        <taxon>Fungi</taxon>
        <taxon>Dikarya</taxon>
        <taxon>Basidiomycota</taxon>
        <taxon>Agaricomycotina</taxon>
        <taxon>Tremellomycetes</taxon>
        <taxon>Filobasidiales</taxon>
        <taxon>Filobasidiaceae</taxon>
        <taxon>Naganishia</taxon>
    </lineage>
</organism>